<protein>
    <submittedName>
        <fullName evidence="1">Glycosyltransferase family 4 protein</fullName>
    </submittedName>
</protein>
<comment type="caution">
    <text evidence="1">The sequence shown here is derived from an EMBL/GenBank/DDBJ whole genome shotgun (WGS) entry which is preliminary data.</text>
</comment>
<evidence type="ECO:0000313" key="2">
    <source>
        <dbReference type="Proteomes" id="UP001501772"/>
    </source>
</evidence>
<gene>
    <name evidence="1" type="ORF">GCM10022289_06800</name>
</gene>
<name>A0ABP8B5P0_9SPHI</name>
<keyword evidence="2" id="KW-1185">Reference proteome</keyword>
<dbReference type="SUPFAM" id="SSF53756">
    <property type="entry name" value="UDP-Glycosyltransferase/glycogen phosphorylase"/>
    <property type="match status" value="1"/>
</dbReference>
<dbReference type="CDD" id="cd03801">
    <property type="entry name" value="GT4_PimA-like"/>
    <property type="match status" value="1"/>
</dbReference>
<accession>A0ABP8B5P0</accession>
<dbReference type="Proteomes" id="UP001501772">
    <property type="component" value="Unassembled WGS sequence"/>
</dbReference>
<dbReference type="Gene3D" id="3.40.50.2000">
    <property type="entry name" value="Glycogen Phosphorylase B"/>
    <property type="match status" value="1"/>
</dbReference>
<dbReference type="Pfam" id="PF13692">
    <property type="entry name" value="Glyco_trans_1_4"/>
    <property type="match status" value="1"/>
</dbReference>
<dbReference type="EMBL" id="BAABBY010000001">
    <property type="protein sequence ID" value="GAA4198287.1"/>
    <property type="molecule type" value="Genomic_DNA"/>
</dbReference>
<sequence>MNAKKLLIIGFVWPEPTSSAAGTRMIQLVDLFLARGYQITFASAASKSDFSYDFSKTEVLEQEIKLNDESFNTFLKELNPDLVLFDRFMVEEQYGWRVQQECPNALLILDTEDLHSLRSARQQSDKKKQAVYLFSDTAKREMAAILRCDLSLMISEVEMDILKTQFKVDPSLIYYLPFLEKEITPEDIEKWLPYEDRADFVFIGNFLHEPNWNTVQVLKTKIWPMLRKKLPHANLNIYGAYPSQKVLQLNNKSEKFLIKGRAIDAKETIAKHRILLAPIQFGAGVKGKFIDAMQVGTPSVTTAIGAEAMKGGLDWNGIIEDDFDLFVEKAVKLYEDKNAWQIAQQNGVKIINQRYSAKYFADQFINDVENLASNLTKHRQNNFFGQILNHHTAQSTKYMSLWIEEKNKFGVRS</sequence>
<organism evidence="1 2">
    <name type="scientific">Pedobacter jeongneungensis</name>
    <dbReference type="NCBI Taxonomy" id="947309"/>
    <lineage>
        <taxon>Bacteria</taxon>
        <taxon>Pseudomonadati</taxon>
        <taxon>Bacteroidota</taxon>
        <taxon>Sphingobacteriia</taxon>
        <taxon>Sphingobacteriales</taxon>
        <taxon>Sphingobacteriaceae</taxon>
        <taxon>Pedobacter</taxon>
    </lineage>
</organism>
<dbReference type="RefSeq" id="WP_344849462.1">
    <property type="nucleotide sequence ID" value="NZ_BAABBY010000001.1"/>
</dbReference>
<reference evidence="2" key="1">
    <citation type="journal article" date="2019" name="Int. J. Syst. Evol. Microbiol.">
        <title>The Global Catalogue of Microorganisms (GCM) 10K type strain sequencing project: providing services to taxonomists for standard genome sequencing and annotation.</title>
        <authorList>
            <consortium name="The Broad Institute Genomics Platform"/>
            <consortium name="The Broad Institute Genome Sequencing Center for Infectious Disease"/>
            <person name="Wu L."/>
            <person name="Ma J."/>
        </authorList>
    </citation>
    <scope>NUCLEOTIDE SEQUENCE [LARGE SCALE GENOMIC DNA]</scope>
    <source>
        <strain evidence="2">JCM 17626</strain>
    </source>
</reference>
<evidence type="ECO:0000313" key="1">
    <source>
        <dbReference type="EMBL" id="GAA4198287.1"/>
    </source>
</evidence>
<proteinExistence type="predicted"/>